<feature type="transmembrane region" description="Helical" evidence="1">
    <location>
        <begin position="70"/>
        <end position="96"/>
    </location>
</feature>
<protein>
    <submittedName>
        <fullName evidence="2">Uncharacterized protein</fullName>
    </submittedName>
</protein>
<feature type="transmembrane region" description="Helical" evidence="1">
    <location>
        <begin position="38"/>
        <end position="58"/>
    </location>
</feature>
<sequence>MRRVHRRLRTLAVLEAVNAVFLPTVLLTALGADRAPTAGLVVAAGALAVSLVAGSLYWSRRMRGPVSRLWCRAVEGLLGVAGLLAVVAAVLCVVDLGTGDRLVPLAGLGIALFTAAEIVNYRFVQISAGGWLLWTRGRVRRPHLATDLRRTARA</sequence>
<dbReference type="EMBL" id="JADQDK010000001">
    <property type="protein sequence ID" value="MBW0136536.1"/>
    <property type="molecule type" value="Genomic_DNA"/>
</dbReference>
<accession>A0ABS6UWC6</accession>
<keyword evidence="1" id="KW-0472">Membrane</keyword>
<evidence type="ECO:0000313" key="2">
    <source>
        <dbReference type="EMBL" id="MBW0136536.1"/>
    </source>
</evidence>
<evidence type="ECO:0000256" key="1">
    <source>
        <dbReference type="SAM" id="Phobius"/>
    </source>
</evidence>
<dbReference type="RefSeq" id="WP_218616260.1">
    <property type="nucleotide sequence ID" value="NZ_JADQDK010000001.1"/>
</dbReference>
<evidence type="ECO:0000313" key="3">
    <source>
        <dbReference type="Proteomes" id="UP000694287"/>
    </source>
</evidence>
<organism evidence="2 3">
    <name type="scientific">Pseudonocardia abyssalis</name>
    <dbReference type="NCBI Taxonomy" id="2792008"/>
    <lineage>
        <taxon>Bacteria</taxon>
        <taxon>Bacillati</taxon>
        <taxon>Actinomycetota</taxon>
        <taxon>Actinomycetes</taxon>
        <taxon>Pseudonocardiales</taxon>
        <taxon>Pseudonocardiaceae</taxon>
        <taxon>Pseudonocardia</taxon>
    </lineage>
</organism>
<name>A0ABS6UWC6_9PSEU</name>
<dbReference type="Proteomes" id="UP000694287">
    <property type="component" value="Unassembled WGS sequence"/>
</dbReference>
<comment type="caution">
    <text evidence="2">The sequence shown here is derived from an EMBL/GenBank/DDBJ whole genome shotgun (WGS) entry which is preliminary data.</text>
</comment>
<reference evidence="2 3" key="1">
    <citation type="submission" date="2020-11" db="EMBL/GenBank/DDBJ databases">
        <title>Pseudonocardia abyssalis sp. nov. and Pseudonocardia oceani sp. nov., description and phylogenomic analysis of two novel actinomycetes isolated from the deep Southern Ocean.</title>
        <authorList>
            <person name="Parra J."/>
        </authorList>
    </citation>
    <scope>NUCLEOTIDE SEQUENCE [LARGE SCALE GENOMIC DNA]</scope>
    <source>
        <strain evidence="2 3">KRD-168</strain>
    </source>
</reference>
<feature type="transmembrane region" description="Helical" evidence="1">
    <location>
        <begin position="102"/>
        <end position="124"/>
    </location>
</feature>
<keyword evidence="1" id="KW-0812">Transmembrane</keyword>
<gene>
    <name evidence="2" type="ORF">I4I81_20005</name>
</gene>
<keyword evidence="3" id="KW-1185">Reference proteome</keyword>
<proteinExistence type="predicted"/>
<feature type="transmembrane region" description="Helical" evidence="1">
    <location>
        <begin position="12"/>
        <end position="32"/>
    </location>
</feature>
<keyword evidence="1" id="KW-1133">Transmembrane helix</keyword>